<dbReference type="GO" id="GO:0007166">
    <property type="term" value="P:cell surface receptor signaling pathway"/>
    <property type="evidence" value="ECO:0007669"/>
    <property type="project" value="TreeGrafter"/>
</dbReference>
<evidence type="ECO:0000259" key="5">
    <source>
        <dbReference type="PROSITE" id="PS50835"/>
    </source>
</evidence>
<dbReference type="AlphaFoldDB" id="A0AAZ1XPQ7"/>
<feature type="transmembrane region" description="Helical" evidence="3">
    <location>
        <begin position="211"/>
        <end position="234"/>
    </location>
</feature>
<dbReference type="GO" id="GO:0009897">
    <property type="term" value="C:external side of plasma membrane"/>
    <property type="evidence" value="ECO:0007669"/>
    <property type="project" value="TreeGrafter"/>
</dbReference>
<dbReference type="GO" id="GO:0004888">
    <property type="term" value="F:transmembrane signaling receptor activity"/>
    <property type="evidence" value="ECO:0007669"/>
    <property type="project" value="TreeGrafter"/>
</dbReference>
<dbReference type="InterPro" id="IPR003599">
    <property type="entry name" value="Ig_sub"/>
</dbReference>
<evidence type="ECO:0000256" key="1">
    <source>
        <dbReference type="ARBA" id="ARBA00022729"/>
    </source>
</evidence>
<feature type="domain" description="Ig-like" evidence="5">
    <location>
        <begin position="101"/>
        <end position="193"/>
    </location>
</feature>
<protein>
    <recommendedName>
        <fullName evidence="5">Ig-like domain-containing protein</fullName>
    </recommendedName>
</protein>
<dbReference type="Pfam" id="PF13927">
    <property type="entry name" value="Ig_3"/>
    <property type="match status" value="1"/>
</dbReference>
<dbReference type="InterPro" id="IPR007110">
    <property type="entry name" value="Ig-like_dom"/>
</dbReference>
<reference evidence="6" key="2">
    <citation type="submission" date="2025-08" db="UniProtKB">
        <authorList>
            <consortium name="Ensembl"/>
        </authorList>
    </citation>
    <scope>IDENTIFICATION</scope>
</reference>
<feature type="signal peptide" evidence="4">
    <location>
        <begin position="1"/>
        <end position="23"/>
    </location>
</feature>
<dbReference type="Gene3D" id="2.60.40.10">
    <property type="entry name" value="Immunoglobulins"/>
    <property type="match status" value="2"/>
</dbReference>
<reference evidence="7" key="1">
    <citation type="submission" date="2020-03" db="EMBL/GenBank/DDBJ databases">
        <title>Evolution of repeat sequences and sex chromosomes of tilapia species revealed by chromosome-level genomes.</title>
        <authorList>
            <person name="Xu L."/>
            <person name="Tao W."/>
            <person name="Wang D."/>
            <person name="Zhou Q."/>
        </authorList>
    </citation>
    <scope>NUCLEOTIDE SEQUENCE [LARGE SCALE GENOMIC DNA]</scope>
    <source>
        <strain evidence="7">Israel</strain>
    </source>
</reference>
<dbReference type="Proteomes" id="UP000472276">
    <property type="component" value="Unassembled WGS sequence"/>
</dbReference>
<reference evidence="6" key="3">
    <citation type="submission" date="2025-09" db="UniProtKB">
        <authorList>
            <consortium name="Ensembl"/>
        </authorList>
    </citation>
    <scope>IDENTIFICATION</scope>
</reference>
<keyword evidence="3" id="KW-0812">Transmembrane</keyword>
<evidence type="ECO:0000256" key="3">
    <source>
        <dbReference type="SAM" id="Phobius"/>
    </source>
</evidence>
<organism evidence="6 7">
    <name type="scientific">Oreochromis aureus</name>
    <name type="common">Israeli tilapia</name>
    <name type="synonym">Chromis aureus</name>
    <dbReference type="NCBI Taxonomy" id="47969"/>
    <lineage>
        <taxon>Eukaryota</taxon>
        <taxon>Metazoa</taxon>
        <taxon>Chordata</taxon>
        <taxon>Craniata</taxon>
        <taxon>Vertebrata</taxon>
        <taxon>Euteleostomi</taxon>
        <taxon>Actinopterygii</taxon>
        <taxon>Neopterygii</taxon>
        <taxon>Teleostei</taxon>
        <taxon>Neoteleostei</taxon>
        <taxon>Acanthomorphata</taxon>
        <taxon>Ovalentaria</taxon>
        <taxon>Cichlomorphae</taxon>
        <taxon>Cichliformes</taxon>
        <taxon>Cichlidae</taxon>
        <taxon>African cichlids</taxon>
        <taxon>Pseudocrenilabrinae</taxon>
        <taxon>Oreochromini</taxon>
        <taxon>Oreochromis</taxon>
    </lineage>
</organism>
<keyword evidence="3" id="KW-0472">Membrane</keyword>
<keyword evidence="3" id="KW-1133">Transmembrane helix</keyword>
<dbReference type="PROSITE" id="PS51257">
    <property type="entry name" value="PROKAR_LIPOPROTEIN"/>
    <property type="match status" value="1"/>
</dbReference>
<keyword evidence="1 4" id="KW-0732">Signal</keyword>
<feature type="chain" id="PRO_5044204142" description="Ig-like domain-containing protein" evidence="4">
    <location>
        <begin position="24"/>
        <end position="311"/>
    </location>
</feature>
<dbReference type="PANTHER" id="PTHR11481:SF64">
    <property type="entry name" value="FC RECEPTOR-LIKE PROTEIN 4"/>
    <property type="match status" value="1"/>
</dbReference>
<dbReference type="InterPro" id="IPR050488">
    <property type="entry name" value="Ig_Fc_receptor"/>
</dbReference>
<sequence length="311" mass="34024">MKETSVLCLLFLISLLSCTTNQARLTVSPSSSQIFKGDFVSLSCEEDDSSAGWTLRRNTSKQQRTQCGTDGWGKPAGSSCKIGITAPHDSGVYWCESREGPISNKVNLTVTGGSVILQSPVLPVMEGDDVTLLCKTKTTPSNLPAAFYKDGSLIRKQPTGHMTIQHVSRSDEGLYKCDISGHGESPSSWITVTDKHTTTPPPTSTPPPGSYLLPALACVGSVCVVVLLVLLVLLRRRCVHRKPEAVRTEDVIYEQIIIKEKKNRSKPRECDPAVIYSAVRTEEISYGQIAVTPKRKRDFKPEPDVVYSSLK</sequence>
<dbReference type="Ensembl" id="ENSOABT00000061274.1">
    <property type="protein sequence ID" value="ENSOABP00000069562.1"/>
    <property type="gene ID" value="ENSOABG00000031346.1"/>
</dbReference>
<proteinExistence type="predicted"/>
<dbReference type="GO" id="GO:0006955">
    <property type="term" value="P:immune response"/>
    <property type="evidence" value="ECO:0007669"/>
    <property type="project" value="TreeGrafter"/>
</dbReference>
<dbReference type="SMART" id="SM00409">
    <property type="entry name" value="IG"/>
    <property type="match status" value="2"/>
</dbReference>
<dbReference type="InterPro" id="IPR036179">
    <property type="entry name" value="Ig-like_dom_sf"/>
</dbReference>
<evidence type="ECO:0000256" key="4">
    <source>
        <dbReference type="SAM" id="SignalP"/>
    </source>
</evidence>
<dbReference type="SUPFAM" id="SSF48726">
    <property type="entry name" value="Immunoglobulin"/>
    <property type="match status" value="2"/>
</dbReference>
<evidence type="ECO:0000313" key="7">
    <source>
        <dbReference type="Proteomes" id="UP000472276"/>
    </source>
</evidence>
<dbReference type="PROSITE" id="PS50835">
    <property type="entry name" value="IG_LIKE"/>
    <property type="match status" value="1"/>
</dbReference>
<keyword evidence="2" id="KW-1015">Disulfide bond</keyword>
<evidence type="ECO:0000313" key="6">
    <source>
        <dbReference type="Ensembl" id="ENSOABP00000069562.1"/>
    </source>
</evidence>
<keyword evidence="7" id="KW-1185">Reference proteome</keyword>
<dbReference type="InterPro" id="IPR013783">
    <property type="entry name" value="Ig-like_fold"/>
</dbReference>
<name>A0AAZ1XPQ7_OREAU</name>
<evidence type="ECO:0000256" key="2">
    <source>
        <dbReference type="ARBA" id="ARBA00023157"/>
    </source>
</evidence>
<dbReference type="PANTHER" id="PTHR11481">
    <property type="entry name" value="IMMUNOGLOBULIN FC RECEPTOR"/>
    <property type="match status" value="1"/>
</dbReference>
<accession>A0AAZ1XPQ7</accession>